<evidence type="ECO:0000313" key="2">
    <source>
        <dbReference type="Proteomes" id="UP000057820"/>
    </source>
</evidence>
<gene>
    <name evidence="1" type="ORF">ERS450000_05691</name>
</gene>
<keyword evidence="1" id="KW-0614">Plasmid</keyword>
<dbReference type="EMBL" id="LN868939">
    <property type="protein sequence ID" value="CRY83800.1"/>
    <property type="molecule type" value="Genomic_DNA"/>
</dbReference>
<dbReference type="KEGG" id="nfr:ERS450000_05691"/>
<protein>
    <submittedName>
        <fullName evidence="1">Uncharacterized protein</fullName>
    </submittedName>
</protein>
<reference evidence="2" key="1">
    <citation type="submission" date="2015-03" db="EMBL/GenBank/DDBJ databases">
        <authorList>
            <consortium name="Pathogen Informatics"/>
        </authorList>
    </citation>
    <scope>NUCLEOTIDE SEQUENCE [LARGE SCALE GENOMIC DNA]</scope>
    <source>
        <strain evidence="2">NCTC11134</strain>
        <plasmid evidence="2">2</plasmid>
    </source>
</reference>
<accession>A0A0H5P7L1</accession>
<proteinExistence type="predicted"/>
<name>A0A0H5P7L1_NOCFR</name>
<organism evidence="1 2">
    <name type="scientific">Nocardia farcinica</name>
    <dbReference type="NCBI Taxonomy" id="37329"/>
    <lineage>
        <taxon>Bacteria</taxon>
        <taxon>Bacillati</taxon>
        <taxon>Actinomycetota</taxon>
        <taxon>Actinomycetes</taxon>
        <taxon>Mycobacteriales</taxon>
        <taxon>Nocardiaceae</taxon>
        <taxon>Nocardia</taxon>
    </lineage>
</organism>
<sequence length="35" mass="3457">MIPIIIETGSAVLDGVLDIVGSILDGLGAMLGSSE</sequence>
<evidence type="ECO:0000313" key="1">
    <source>
        <dbReference type="EMBL" id="CRY83800.1"/>
    </source>
</evidence>
<dbReference type="Proteomes" id="UP000057820">
    <property type="component" value="Plasmid 2"/>
</dbReference>
<dbReference type="AlphaFoldDB" id="A0A0H5P7L1"/>
<geneLocation type="plasmid" evidence="1">
    <name>2</name>
</geneLocation>